<dbReference type="Gene3D" id="3.60.110.10">
    <property type="entry name" value="Carbon-nitrogen hydrolase"/>
    <property type="match status" value="1"/>
</dbReference>
<proteinExistence type="inferred from homology"/>
<dbReference type="InterPro" id="IPR014445">
    <property type="entry name" value="Gln-dep_NAD_synthase"/>
</dbReference>
<keyword evidence="5 7" id="KW-0067">ATP-binding</keyword>
<evidence type="ECO:0000256" key="5">
    <source>
        <dbReference type="ARBA" id="ARBA00022840"/>
    </source>
</evidence>
<feature type="region of interest" description="Disordered" evidence="10">
    <location>
        <begin position="552"/>
        <end position="573"/>
    </location>
</feature>
<reference evidence="12 13" key="1">
    <citation type="submission" date="2019-10" db="EMBL/GenBank/DDBJ databases">
        <title>Georgenia wutianyii sp. nov. and Georgenia yuyongxinii sp. nov. isolated from plateau pika (Ochotona curzoniae) in the Qinghai-Tibet plateau of China.</title>
        <authorList>
            <person name="Tian Z."/>
        </authorList>
    </citation>
    <scope>NUCLEOTIDE SEQUENCE [LARGE SCALE GENOMIC DNA]</scope>
    <source>
        <strain evidence="12 13">JCM 15130</strain>
    </source>
</reference>
<dbReference type="CDD" id="cd00553">
    <property type="entry name" value="NAD_synthase"/>
    <property type="match status" value="1"/>
</dbReference>
<feature type="binding site" evidence="7">
    <location>
        <position position="123"/>
    </location>
    <ligand>
        <name>L-glutamine</name>
        <dbReference type="ChEBI" id="CHEBI:58359"/>
    </ligand>
</feature>
<dbReference type="Pfam" id="PF02540">
    <property type="entry name" value="NAD_synthase"/>
    <property type="match status" value="1"/>
</dbReference>
<comment type="pathway">
    <text evidence="1 7 8">Cofactor biosynthesis; NAD(+) biosynthesis; NAD(+) from deamido-NAD(+) (L-Gln route): step 1/1.</text>
</comment>
<dbReference type="GO" id="GO:0009435">
    <property type="term" value="P:NAD+ biosynthetic process"/>
    <property type="evidence" value="ECO:0007669"/>
    <property type="project" value="UniProtKB-UniRule"/>
</dbReference>
<dbReference type="HAMAP" id="MF_02090">
    <property type="entry name" value="NadE_glutamine_dep"/>
    <property type="match status" value="1"/>
</dbReference>
<dbReference type="NCBIfam" id="TIGR00552">
    <property type="entry name" value="nadE"/>
    <property type="match status" value="1"/>
</dbReference>
<dbReference type="InterPro" id="IPR003694">
    <property type="entry name" value="NAD_synthase"/>
</dbReference>
<feature type="binding site" evidence="7">
    <location>
        <position position="186"/>
    </location>
    <ligand>
        <name>L-glutamine</name>
        <dbReference type="ChEBI" id="CHEBI:58359"/>
    </ligand>
</feature>
<comment type="caution">
    <text evidence="7">Lacks conserved residue(s) required for the propagation of feature annotation.</text>
</comment>
<dbReference type="Gene3D" id="3.40.50.620">
    <property type="entry name" value="HUPs"/>
    <property type="match status" value="1"/>
</dbReference>
<feature type="active site" description="For glutaminase activity" evidence="7">
    <location>
        <position position="117"/>
    </location>
</feature>
<protein>
    <recommendedName>
        <fullName evidence="7 8">Glutamine-dependent NAD(+) synthetase</fullName>
        <ecNumber evidence="7 8">6.3.5.1</ecNumber>
    </recommendedName>
    <alternativeName>
        <fullName evidence="7 8">NAD(+) synthase [glutamine-hydrolyzing]</fullName>
    </alternativeName>
</protein>
<evidence type="ECO:0000313" key="13">
    <source>
        <dbReference type="Proteomes" id="UP000429644"/>
    </source>
</evidence>
<evidence type="ECO:0000313" key="12">
    <source>
        <dbReference type="EMBL" id="MPV88349.1"/>
    </source>
</evidence>
<dbReference type="UniPathway" id="UPA00253">
    <property type="reaction ID" value="UER00334"/>
</dbReference>
<dbReference type="GO" id="GO:0003952">
    <property type="term" value="F:NAD+ synthase (glutamine-hydrolyzing) activity"/>
    <property type="evidence" value="ECO:0007669"/>
    <property type="project" value="UniProtKB-UniRule"/>
</dbReference>
<dbReference type="GO" id="GO:0005524">
    <property type="term" value="F:ATP binding"/>
    <property type="evidence" value="ECO:0007669"/>
    <property type="project" value="UniProtKB-UniRule"/>
</dbReference>
<feature type="binding site" evidence="7">
    <location>
        <position position="402"/>
    </location>
    <ligand>
        <name>deamido-NAD(+)</name>
        <dbReference type="ChEBI" id="CHEBI:58437"/>
        <note>ligand shared between two neighboring subunits</note>
    </ligand>
</feature>
<comment type="function">
    <text evidence="7">Catalyzes the ATP-dependent amidation of deamido-NAD to form NAD. Uses L-glutamine as a nitrogen source.</text>
</comment>
<evidence type="ECO:0000256" key="3">
    <source>
        <dbReference type="ARBA" id="ARBA00022598"/>
    </source>
</evidence>
<keyword evidence="4 7" id="KW-0547">Nucleotide-binding</keyword>
<evidence type="ECO:0000256" key="6">
    <source>
        <dbReference type="ARBA" id="ARBA00023027"/>
    </source>
</evidence>
<organism evidence="12 13">
    <name type="scientific">Georgenia ruanii</name>
    <dbReference type="NCBI Taxonomy" id="348442"/>
    <lineage>
        <taxon>Bacteria</taxon>
        <taxon>Bacillati</taxon>
        <taxon>Actinomycetota</taxon>
        <taxon>Actinomycetes</taxon>
        <taxon>Micrococcales</taxon>
        <taxon>Bogoriellaceae</taxon>
        <taxon>Georgenia</taxon>
    </lineage>
</organism>
<comment type="catalytic activity">
    <reaction evidence="7 8">
        <text>deamido-NAD(+) + L-glutamine + ATP + H2O = L-glutamate + AMP + diphosphate + NAD(+) + H(+)</text>
        <dbReference type="Rhea" id="RHEA:24384"/>
        <dbReference type="ChEBI" id="CHEBI:15377"/>
        <dbReference type="ChEBI" id="CHEBI:15378"/>
        <dbReference type="ChEBI" id="CHEBI:29985"/>
        <dbReference type="ChEBI" id="CHEBI:30616"/>
        <dbReference type="ChEBI" id="CHEBI:33019"/>
        <dbReference type="ChEBI" id="CHEBI:57540"/>
        <dbReference type="ChEBI" id="CHEBI:58359"/>
        <dbReference type="ChEBI" id="CHEBI:58437"/>
        <dbReference type="ChEBI" id="CHEBI:456215"/>
        <dbReference type="EC" id="6.3.5.1"/>
    </reaction>
</comment>
<dbReference type="EMBL" id="WHPD01001456">
    <property type="protein sequence ID" value="MPV88349.1"/>
    <property type="molecule type" value="Genomic_DNA"/>
</dbReference>
<dbReference type="SUPFAM" id="SSF52402">
    <property type="entry name" value="Adenine nucleotide alpha hydrolases-like"/>
    <property type="match status" value="1"/>
</dbReference>
<dbReference type="PROSITE" id="PS50263">
    <property type="entry name" value="CN_HYDROLASE"/>
    <property type="match status" value="1"/>
</dbReference>
<dbReference type="Proteomes" id="UP000429644">
    <property type="component" value="Unassembled WGS sequence"/>
</dbReference>
<keyword evidence="3 7" id="KW-0436">Ligase</keyword>
<dbReference type="SUPFAM" id="SSF56317">
    <property type="entry name" value="Carbon-nitrogen hydrolase"/>
    <property type="match status" value="1"/>
</dbReference>
<feature type="active site" description="Proton acceptor; for glutaminase activity" evidence="7">
    <location>
        <position position="44"/>
    </location>
</feature>
<keyword evidence="6 7" id="KW-0520">NAD</keyword>
<feature type="binding site" evidence="7">
    <location>
        <position position="518"/>
    </location>
    <ligand>
        <name>deamido-NAD(+)</name>
        <dbReference type="ChEBI" id="CHEBI:58437"/>
        <note>ligand shared between two neighboring subunits</note>
    </ligand>
</feature>
<comment type="similarity">
    <text evidence="2 7 8">In the C-terminal section; belongs to the NAD synthetase family.</text>
</comment>
<dbReference type="InterPro" id="IPR014729">
    <property type="entry name" value="Rossmann-like_a/b/a_fold"/>
</dbReference>
<comment type="caution">
    <text evidence="12">The sequence shown here is derived from an EMBL/GenBank/DDBJ whole genome shotgun (WGS) entry which is preliminary data.</text>
</comment>
<dbReference type="InterPro" id="IPR036526">
    <property type="entry name" value="C-N_Hydrolase_sf"/>
</dbReference>
<dbReference type="PIRSF" id="PIRSF006630">
    <property type="entry name" value="NADS_GAT"/>
    <property type="match status" value="1"/>
</dbReference>
<dbReference type="PANTHER" id="PTHR23090:SF9">
    <property type="entry name" value="GLUTAMINE-DEPENDENT NAD(+) SYNTHETASE"/>
    <property type="match status" value="1"/>
</dbReference>
<feature type="binding site" evidence="7">
    <location>
        <begin position="296"/>
        <end position="303"/>
    </location>
    <ligand>
        <name>ATP</name>
        <dbReference type="ChEBI" id="CHEBI:30616"/>
    </ligand>
</feature>
<feature type="region of interest" description="Disordered" evidence="10">
    <location>
        <begin position="443"/>
        <end position="471"/>
    </location>
</feature>
<comment type="similarity">
    <text evidence="9">Belongs to the NAD synthetase family.</text>
</comment>
<feature type="binding site" evidence="7">
    <location>
        <position position="397"/>
    </location>
    <ligand>
        <name>ATP</name>
        <dbReference type="ChEBI" id="CHEBI:30616"/>
    </ligand>
</feature>
<dbReference type="RefSeq" id="WP_152230994.1">
    <property type="nucleotide sequence ID" value="NZ_BAAAOT010000013.1"/>
</dbReference>
<accession>A0A7J9UUP1</accession>
<evidence type="ECO:0000256" key="8">
    <source>
        <dbReference type="PIRNR" id="PIRNR006630"/>
    </source>
</evidence>
<dbReference type="InterPro" id="IPR022310">
    <property type="entry name" value="NAD/GMP_synthase"/>
</dbReference>
<dbReference type="FunFam" id="3.40.50.620:FF:000106">
    <property type="entry name" value="Glutamine-dependent NAD(+) synthetase"/>
    <property type="match status" value="1"/>
</dbReference>
<gene>
    <name evidence="7" type="primary">nadE</name>
    <name evidence="12" type="ORF">GB882_06680</name>
</gene>
<sequence>MAPLRIALAQVNATVGDLDGNAALVRRAVADAAAAGADVVVLPEMMLTGYPIEDLALRGSFQRAAAARLARLAAELAEDGHGDRHVVVGSLGTAADGRPTNTAAVLRGGQVELVYTKHHLPNYGVFDEYRIFAAGSDPVVLEVAGQRLGLVICEDIWQEGGPVAAMAGMGLDALLVLNGSPYEHGKGAVRRRLARDRAAQLRCPLFYVNLVGAQDDLVFDGHSFVVDAAGELVGAARGFVEDQLVVELPGAGAPPLLPAGHTVPARQGDTEQMYRAVVLGLRDYVVKNGFRSVVLGLSGGIDSALVAAVAADAVGPEHVIGVSMPSRYSSEHSRDDAADLAARIGLDYRVQPIGPMVDAFEGELHLSGVAAENLQARMRGVILMAISNAEGPLVLATGNKSELAVGYSTIYGDAVGGFAPIKDVLKTHVWELARWRNEAAQAAGQTEPIPWSSITKAPSAELRPGQQDSDSLPEYELLDDVLQGYVERSLGRAELLASGFDPATVELVLTLVDRAEWKRRQYPLGPKVTAMAFGRDRRLPVTSRWREQLAAMAPGPVDVATPDGVQPRPVDAP</sequence>
<keyword evidence="13" id="KW-1185">Reference proteome</keyword>
<dbReference type="GO" id="GO:0008795">
    <property type="term" value="F:NAD+ synthase activity"/>
    <property type="evidence" value="ECO:0007669"/>
    <property type="project" value="UniProtKB-UniRule"/>
</dbReference>
<dbReference type="PANTHER" id="PTHR23090">
    <property type="entry name" value="NH 3 /GLUTAMINE-DEPENDENT NAD + SYNTHETASE"/>
    <property type="match status" value="1"/>
</dbReference>
<dbReference type="GO" id="GO:0005737">
    <property type="term" value="C:cytoplasm"/>
    <property type="evidence" value="ECO:0007669"/>
    <property type="project" value="InterPro"/>
</dbReference>
<feature type="active site" description="Nucleophile; for glutaminase activity" evidence="7">
    <location>
        <position position="153"/>
    </location>
</feature>
<dbReference type="InterPro" id="IPR003010">
    <property type="entry name" value="C-N_Hydrolase"/>
</dbReference>
<evidence type="ECO:0000256" key="7">
    <source>
        <dbReference type="HAMAP-Rule" id="MF_02090"/>
    </source>
</evidence>
<dbReference type="OrthoDB" id="9760188at2"/>
<feature type="binding site" evidence="7">
    <location>
        <position position="180"/>
    </location>
    <ligand>
        <name>L-glutamine</name>
        <dbReference type="ChEBI" id="CHEBI:58359"/>
    </ligand>
</feature>
<dbReference type="AlphaFoldDB" id="A0A7J9UUP1"/>
<evidence type="ECO:0000256" key="2">
    <source>
        <dbReference type="ARBA" id="ARBA00007145"/>
    </source>
</evidence>
<dbReference type="NCBIfam" id="NF010588">
    <property type="entry name" value="PRK13981.1"/>
    <property type="match status" value="1"/>
</dbReference>
<dbReference type="CDD" id="cd07570">
    <property type="entry name" value="GAT_Gln-NAD-synth"/>
    <property type="match status" value="1"/>
</dbReference>
<dbReference type="Pfam" id="PF00795">
    <property type="entry name" value="CN_hydrolase"/>
    <property type="match status" value="1"/>
</dbReference>
<evidence type="ECO:0000259" key="11">
    <source>
        <dbReference type="PROSITE" id="PS50263"/>
    </source>
</evidence>
<evidence type="ECO:0000256" key="1">
    <source>
        <dbReference type="ARBA" id="ARBA00005188"/>
    </source>
</evidence>
<dbReference type="EC" id="6.3.5.1" evidence="7 8"/>
<feature type="domain" description="CN hydrolase" evidence="11">
    <location>
        <begin position="4"/>
        <end position="250"/>
    </location>
</feature>
<evidence type="ECO:0000256" key="10">
    <source>
        <dbReference type="SAM" id="MobiDB-lite"/>
    </source>
</evidence>
<name>A0A7J9UUP1_9MICO</name>
<dbReference type="GO" id="GO:0004359">
    <property type="term" value="F:glutaminase activity"/>
    <property type="evidence" value="ECO:0007669"/>
    <property type="project" value="InterPro"/>
</dbReference>
<evidence type="ECO:0000256" key="9">
    <source>
        <dbReference type="RuleBase" id="RU003811"/>
    </source>
</evidence>
<feature type="binding site" evidence="7">
    <location>
        <position position="373"/>
    </location>
    <ligand>
        <name>deamido-NAD(+)</name>
        <dbReference type="ChEBI" id="CHEBI:58437"/>
        <note>ligand shared between two neighboring subunits</note>
    </ligand>
</feature>
<evidence type="ECO:0000256" key="4">
    <source>
        <dbReference type="ARBA" id="ARBA00022741"/>
    </source>
</evidence>